<dbReference type="AlphaFoldDB" id="A0A1B7KW40"/>
<gene>
    <name evidence="2" type="ORF">A7K69_00790</name>
</gene>
<dbReference type="Pfam" id="PF19502">
    <property type="entry name" value="DUF6036"/>
    <property type="match status" value="1"/>
</dbReference>
<comment type="caution">
    <text evidence="2">The sequence shown here is derived from an EMBL/GenBank/DDBJ whole genome shotgun (WGS) entry which is preliminary data.</text>
</comment>
<evidence type="ECO:0000259" key="1">
    <source>
        <dbReference type="Pfam" id="PF19502"/>
    </source>
</evidence>
<sequence length="189" mass="22133">MNSIEEARQKLRTLYSKTSFEKMVQVTAILTKLLEPYRIRPIIVGGLAVEIYTRSDYTTVDIDLIVSDRKRAGDLLVQLGFTPAGRHWYHEELMVSIEIPNDMLEDANYDKVIELRMKDGLKVYVIGIEDIILDRLRACVHCKSTSDCEWGKRMFFLHAERLDLEYMREMAKMDGTAVYLEEWVQQYNK</sequence>
<feature type="domain" description="DUF6036" evidence="1">
    <location>
        <begin position="24"/>
        <end position="181"/>
    </location>
</feature>
<evidence type="ECO:0000313" key="2">
    <source>
        <dbReference type="EMBL" id="OAT74281.1"/>
    </source>
</evidence>
<organism evidence="2 3">
    <name type="scientific">Parageobacillus thermoglucosidasius</name>
    <name type="common">Geobacillus thermoglucosidasius</name>
    <dbReference type="NCBI Taxonomy" id="1426"/>
    <lineage>
        <taxon>Bacteria</taxon>
        <taxon>Bacillati</taxon>
        <taxon>Bacillota</taxon>
        <taxon>Bacilli</taxon>
        <taxon>Bacillales</taxon>
        <taxon>Anoxybacillaceae</taxon>
        <taxon>Parageobacillus</taxon>
    </lineage>
</organism>
<dbReference type="EMBL" id="LXMA01000001">
    <property type="protein sequence ID" value="OAT74281.1"/>
    <property type="molecule type" value="Genomic_DNA"/>
</dbReference>
<proteinExistence type="predicted"/>
<dbReference type="OrthoDB" id="7432624at2"/>
<dbReference type="Proteomes" id="UP000078290">
    <property type="component" value="Unassembled WGS sequence"/>
</dbReference>
<reference evidence="3" key="1">
    <citation type="submission" date="2016-05" db="EMBL/GenBank/DDBJ databases">
        <authorList>
            <person name="Wang W."/>
            <person name="Zhu L."/>
        </authorList>
    </citation>
    <scope>NUCLEOTIDE SEQUENCE [LARGE SCALE GENOMIC DNA]</scope>
    <source>
        <strain evidence="3">W-2</strain>
    </source>
</reference>
<name>A0A1B7KW40_PARTM</name>
<evidence type="ECO:0000313" key="3">
    <source>
        <dbReference type="Proteomes" id="UP000078290"/>
    </source>
</evidence>
<protein>
    <recommendedName>
        <fullName evidence="1">DUF6036 domain-containing protein</fullName>
    </recommendedName>
</protein>
<accession>A0A1B7KW40</accession>
<dbReference type="RefSeq" id="WP_064549604.1">
    <property type="nucleotide sequence ID" value="NZ_LXMA01000001.1"/>
</dbReference>
<dbReference type="InterPro" id="IPR045792">
    <property type="entry name" value="DUF6036"/>
</dbReference>